<dbReference type="Gene3D" id="2.40.110.10">
    <property type="entry name" value="Butyryl-CoA Dehydrogenase, subunit A, domain 2"/>
    <property type="match status" value="1"/>
</dbReference>
<evidence type="ECO:0000256" key="3">
    <source>
        <dbReference type="ARBA" id="ARBA00022630"/>
    </source>
</evidence>
<protein>
    <submittedName>
        <fullName evidence="11">Acyl-CoA dehydrogenase family protein</fullName>
    </submittedName>
</protein>
<dbReference type="Pfam" id="PF00441">
    <property type="entry name" value="Acyl-CoA_dh_1"/>
    <property type="match status" value="1"/>
</dbReference>
<dbReference type="FunFam" id="2.40.110.10:FF:000001">
    <property type="entry name" value="Acyl-CoA dehydrogenase, mitochondrial"/>
    <property type="match status" value="1"/>
</dbReference>
<feature type="domain" description="Acyl-CoA oxidase/dehydrogenase middle" evidence="9">
    <location>
        <begin position="144"/>
        <end position="234"/>
    </location>
</feature>
<dbReference type="PANTHER" id="PTHR43884:SF12">
    <property type="entry name" value="ISOVALERYL-COA DEHYDROGENASE, MITOCHONDRIAL-RELATED"/>
    <property type="match status" value="1"/>
</dbReference>
<dbReference type="FunFam" id="1.20.140.10:FF:000019">
    <property type="entry name" value="Acyl-CoA dehydrogenase"/>
    <property type="match status" value="1"/>
</dbReference>
<evidence type="ECO:0000256" key="4">
    <source>
        <dbReference type="ARBA" id="ARBA00022827"/>
    </source>
</evidence>
<evidence type="ECO:0000256" key="2">
    <source>
        <dbReference type="ARBA" id="ARBA00009347"/>
    </source>
</evidence>
<comment type="caution">
    <text evidence="11">The sequence shown here is derived from an EMBL/GenBank/DDBJ whole genome shotgun (WGS) entry which is preliminary data.</text>
</comment>
<reference evidence="11" key="1">
    <citation type="submission" date="2020-07" db="EMBL/GenBank/DDBJ databases">
        <title>Huge and variable diversity of episymbiotic CPR bacteria and DPANN archaea in groundwater ecosystems.</title>
        <authorList>
            <person name="He C.Y."/>
            <person name="Keren R."/>
            <person name="Whittaker M."/>
            <person name="Farag I.F."/>
            <person name="Doudna J."/>
            <person name="Cate J.H.D."/>
            <person name="Banfield J.F."/>
        </authorList>
    </citation>
    <scope>NUCLEOTIDE SEQUENCE</scope>
    <source>
        <strain evidence="11">NC_groundwater_17_Pr7_B-0.1um_64_12</strain>
    </source>
</reference>
<keyword evidence="3 7" id="KW-0285">Flavoprotein</keyword>
<dbReference type="InterPro" id="IPR036250">
    <property type="entry name" value="AcylCo_DH-like_C"/>
</dbReference>
<dbReference type="InterPro" id="IPR006091">
    <property type="entry name" value="Acyl-CoA_Oxase/DH_mid-dom"/>
</dbReference>
<dbReference type="GO" id="GO:0003995">
    <property type="term" value="F:acyl-CoA dehydrogenase activity"/>
    <property type="evidence" value="ECO:0007669"/>
    <property type="project" value="InterPro"/>
</dbReference>
<dbReference type="InterPro" id="IPR037069">
    <property type="entry name" value="AcylCoA_DH/ox_N_sf"/>
</dbReference>
<dbReference type="FunFam" id="1.10.540.10:FF:000001">
    <property type="entry name" value="Very long-chain-specific acyl-CoA dehydrogenase, mitochondrial"/>
    <property type="match status" value="1"/>
</dbReference>
<dbReference type="Pfam" id="PF02771">
    <property type="entry name" value="Acyl-CoA_dh_N"/>
    <property type="match status" value="1"/>
</dbReference>
<keyword evidence="4 7" id="KW-0274">FAD</keyword>
<evidence type="ECO:0000256" key="1">
    <source>
        <dbReference type="ARBA" id="ARBA00001974"/>
    </source>
</evidence>
<evidence type="ECO:0000256" key="5">
    <source>
        <dbReference type="ARBA" id="ARBA00023002"/>
    </source>
</evidence>
<keyword evidence="5 7" id="KW-0560">Oxidoreductase</keyword>
<dbReference type="PROSITE" id="PS00072">
    <property type="entry name" value="ACYL_COA_DH_1"/>
    <property type="match status" value="1"/>
</dbReference>
<evidence type="ECO:0000256" key="7">
    <source>
        <dbReference type="RuleBase" id="RU362125"/>
    </source>
</evidence>
<dbReference type="InterPro" id="IPR006089">
    <property type="entry name" value="Acyl-CoA_DH_CS"/>
</dbReference>
<dbReference type="Proteomes" id="UP000727962">
    <property type="component" value="Unassembled WGS sequence"/>
</dbReference>
<name>A0A931LST0_FIMGI</name>
<comment type="similarity">
    <text evidence="2 7">Belongs to the acyl-CoA dehydrogenase family.</text>
</comment>
<accession>A0A931LST0</accession>
<evidence type="ECO:0000256" key="6">
    <source>
        <dbReference type="ARBA" id="ARBA00052546"/>
    </source>
</evidence>
<dbReference type="Gene3D" id="1.10.540.10">
    <property type="entry name" value="Acyl-CoA dehydrogenase/oxidase, N-terminal domain"/>
    <property type="match status" value="1"/>
</dbReference>
<evidence type="ECO:0000259" key="10">
    <source>
        <dbReference type="Pfam" id="PF02771"/>
    </source>
</evidence>
<proteinExistence type="inferred from homology"/>
<dbReference type="Pfam" id="PF02770">
    <property type="entry name" value="Acyl-CoA_dh_M"/>
    <property type="match status" value="1"/>
</dbReference>
<dbReference type="EMBL" id="JACOSL010000002">
    <property type="protein sequence ID" value="MBI1755514.1"/>
    <property type="molecule type" value="Genomic_DNA"/>
</dbReference>
<feature type="domain" description="Acyl-CoA dehydrogenase/oxidase C-terminal" evidence="8">
    <location>
        <begin position="249"/>
        <end position="406"/>
    </location>
</feature>
<comment type="catalytic activity">
    <reaction evidence="6">
        <text>a 2,3-saturated acyl-CoA + A = a 2,3-dehydroacyl-CoA + AH2</text>
        <dbReference type="Rhea" id="RHEA:48608"/>
        <dbReference type="ChEBI" id="CHEBI:13193"/>
        <dbReference type="ChEBI" id="CHEBI:17499"/>
        <dbReference type="ChEBI" id="CHEBI:60015"/>
        <dbReference type="ChEBI" id="CHEBI:65111"/>
    </reaction>
</comment>
<dbReference type="SUPFAM" id="SSF47203">
    <property type="entry name" value="Acyl-CoA dehydrogenase C-terminal domain-like"/>
    <property type="match status" value="1"/>
</dbReference>
<dbReference type="InterPro" id="IPR009100">
    <property type="entry name" value="AcylCoA_DH/oxidase_NM_dom_sf"/>
</dbReference>
<dbReference type="PANTHER" id="PTHR43884">
    <property type="entry name" value="ACYL-COA DEHYDROGENASE"/>
    <property type="match status" value="1"/>
</dbReference>
<evidence type="ECO:0000259" key="8">
    <source>
        <dbReference type="Pfam" id="PF00441"/>
    </source>
</evidence>
<dbReference type="InterPro" id="IPR013786">
    <property type="entry name" value="AcylCoA_DH/ox_N"/>
</dbReference>
<feature type="domain" description="Acyl-CoA dehydrogenase/oxidase N-terminal" evidence="10">
    <location>
        <begin position="29"/>
        <end position="140"/>
    </location>
</feature>
<evidence type="ECO:0000313" key="11">
    <source>
        <dbReference type="EMBL" id="MBI1755514.1"/>
    </source>
</evidence>
<dbReference type="GO" id="GO:0050660">
    <property type="term" value="F:flavin adenine dinucleotide binding"/>
    <property type="evidence" value="ECO:0007669"/>
    <property type="project" value="InterPro"/>
</dbReference>
<gene>
    <name evidence="11" type="ORF">HYR64_00215</name>
</gene>
<comment type="cofactor">
    <cofactor evidence="1 7">
        <name>FAD</name>
        <dbReference type="ChEBI" id="CHEBI:57692"/>
    </cofactor>
</comment>
<dbReference type="InterPro" id="IPR009075">
    <property type="entry name" value="AcylCo_DH/oxidase_C"/>
</dbReference>
<dbReference type="SUPFAM" id="SSF56645">
    <property type="entry name" value="Acyl-CoA dehydrogenase NM domain-like"/>
    <property type="match status" value="1"/>
</dbReference>
<dbReference type="AlphaFoldDB" id="A0A931LST0"/>
<dbReference type="InterPro" id="IPR046373">
    <property type="entry name" value="Acyl-CoA_Oxase/DH_mid-dom_sf"/>
</dbReference>
<dbReference type="PROSITE" id="PS00073">
    <property type="entry name" value="ACYL_COA_DH_2"/>
    <property type="match status" value="1"/>
</dbReference>
<organism evidence="11 12">
    <name type="scientific">Fimbriimonas ginsengisoli</name>
    <dbReference type="NCBI Taxonomy" id="1005039"/>
    <lineage>
        <taxon>Bacteria</taxon>
        <taxon>Bacillati</taxon>
        <taxon>Armatimonadota</taxon>
        <taxon>Fimbriimonadia</taxon>
        <taxon>Fimbriimonadales</taxon>
        <taxon>Fimbriimonadaceae</taxon>
        <taxon>Fimbriimonas</taxon>
    </lineage>
</organism>
<evidence type="ECO:0000313" key="12">
    <source>
        <dbReference type="Proteomes" id="UP000727962"/>
    </source>
</evidence>
<evidence type="ECO:0000259" key="9">
    <source>
        <dbReference type="Pfam" id="PF02770"/>
    </source>
</evidence>
<sequence length="527" mass="56962">MASVDTAPMGCSFLTTTPASTFAPEDFSADEQLMVATAEQFSRKEVLPIAERLEKQEEGLMPALVRKAGALGFCGPDAPEAYGGLGLSRALAARLLEYLSLNPSLSVTIGVTSGIGQVGLTLFGSEEQKRQYLPRLTSGEWIGAYALSEPNSGSDALSASAKAERRGDRWVLNGTKMWISNAKWADLFLVMAKTGGGGLSGFLVERGYPGVSVSREEYKLGLKGSSTARLVLDDAEVPLENLLYEEGLGHQVAFNALNLGRFKLSAMCQGPAREAMGLAAAYSLDRKQFGQPVASFGLIRKKFAQMAFLFYGAESMMYRTGGLIDSAFRREAGCGIDGNKRAAEEFSVEASACKVFASEVQAFIVDEALQCYGGYGYTEEFPIARLYRDARISRIYEGTNEISRVFMSSRWARRTREGRAELRTAGDSFLSELLGKAVAQPFDDQIRAGAISDLMMLGFVEQSSRLRAARCGGLQPALYSALLNWVNVRAAEAYQVVTGQAVSLPAPAPFDWDQIALAVLERKGPAV</sequence>
<dbReference type="Gene3D" id="1.20.140.10">
    <property type="entry name" value="Butyryl-CoA Dehydrogenase, subunit A, domain 3"/>
    <property type="match status" value="1"/>
</dbReference>